<dbReference type="PANTHER" id="PTHR21087:SF16">
    <property type="entry name" value="SHIKIMATE KINASE 1, CHLOROPLASTIC"/>
    <property type="match status" value="1"/>
</dbReference>
<dbReference type="Gene3D" id="1.10.260.40">
    <property type="entry name" value="lambda repressor-like DNA-binding domains"/>
    <property type="match status" value="1"/>
</dbReference>
<dbReference type="InterPro" id="IPR031322">
    <property type="entry name" value="Shikimate/glucono_kinase"/>
</dbReference>
<dbReference type="Proteomes" id="UP000032680">
    <property type="component" value="Unassembled WGS sequence"/>
</dbReference>
<feature type="binding site" evidence="11">
    <location>
        <position position="188"/>
    </location>
    <ligand>
        <name>substrate</name>
    </ligand>
</feature>
<name>A0A0D6P279_9PROT</name>
<feature type="domain" description="HTH cro/C1-type" evidence="13">
    <location>
        <begin position="34"/>
        <end position="88"/>
    </location>
</feature>
<dbReference type="EMBL" id="BANB01000011">
    <property type="protein sequence ID" value="GAN75865.1"/>
    <property type="molecule type" value="Genomic_DNA"/>
</dbReference>
<dbReference type="CDD" id="cd00464">
    <property type="entry name" value="SK"/>
    <property type="match status" value="1"/>
</dbReference>
<feature type="compositionally biased region" description="Gly residues" evidence="12">
    <location>
        <begin position="11"/>
        <end position="23"/>
    </location>
</feature>
<comment type="subcellular location">
    <subcellularLocation>
        <location evidence="11">Cytoplasm</location>
    </subcellularLocation>
</comment>
<keyword evidence="5 11" id="KW-0808">Transferase</keyword>
<feature type="binding site" evidence="11">
    <location>
        <begin position="142"/>
        <end position="147"/>
    </location>
    <ligand>
        <name>ATP</name>
        <dbReference type="ChEBI" id="CHEBI:30616"/>
    </ligand>
</feature>
<dbReference type="HAMAP" id="MF_00109">
    <property type="entry name" value="Shikimate_kinase"/>
    <property type="match status" value="1"/>
</dbReference>
<evidence type="ECO:0000256" key="11">
    <source>
        <dbReference type="HAMAP-Rule" id="MF_00109"/>
    </source>
</evidence>
<dbReference type="SUPFAM" id="SSF47413">
    <property type="entry name" value="lambda repressor-like DNA-binding domains"/>
    <property type="match status" value="1"/>
</dbReference>
<dbReference type="EC" id="2.7.1.71" evidence="3 11"/>
<comment type="function">
    <text evidence="11">Catalyzes the specific phosphorylation of the 3-hydroxyl group of shikimic acid using ATP as a cosubstrate.</text>
</comment>
<keyword evidence="7 11" id="KW-0418">Kinase</keyword>
<dbReference type="SMART" id="SM00530">
    <property type="entry name" value="HTH_XRE"/>
    <property type="match status" value="1"/>
</dbReference>
<evidence type="ECO:0000256" key="2">
    <source>
        <dbReference type="ARBA" id="ARBA00006997"/>
    </source>
</evidence>
<dbReference type="GO" id="GO:0005524">
    <property type="term" value="F:ATP binding"/>
    <property type="evidence" value="ECO:0007669"/>
    <property type="project" value="UniProtKB-UniRule"/>
</dbReference>
<feature type="binding site" evidence="11">
    <location>
        <position position="286"/>
    </location>
    <ligand>
        <name>ATP</name>
        <dbReference type="ChEBI" id="CHEBI:30616"/>
    </ligand>
</feature>
<dbReference type="OrthoDB" id="9800332at2"/>
<dbReference type="SUPFAM" id="SSF52540">
    <property type="entry name" value="P-loop containing nucleoside triphosphate hydrolases"/>
    <property type="match status" value="1"/>
</dbReference>
<keyword evidence="11" id="KW-0963">Cytoplasm</keyword>
<protein>
    <recommendedName>
        <fullName evidence="3 11">Shikimate kinase</fullName>
        <shortName evidence="11">SK</shortName>
        <ecNumber evidence="3 11">2.7.1.71</ecNumber>
    </recommendedName>
</protein>
<keyword evidence="11" id="KW-0460">Magnesium</keyword>
<dbReference type="GO" id="GO:0003677">
    <property type="term" value="F:DNA binding"/>
    <property type="evidence" value="ECO:0007669"/>
    <property type="project" value="InterPro"/>
</dbReference>
<dbReference type="InterPro" id="IPR000623">
    <property type="entry name" value="Shikimate_kinase/TSH1"/>
</dbReference>
<keyword evidence="11" id="KW-0479">Metal-binding</keyword>
<evidence type="ECO:0000256" key="5">
    <source>
        <dbReference type="ARBA" id="ARBA00022679"/>
    </source>
</evidence>
<accession>A0A0D6P279</accession>
<comment type="catalytic activity">
    <reaction evidence="10 11">
        <text>shikimate + ATP = 3-phosphoshikimate + ADP + H(+)</text>
        <dbReference type="Rhea" id="RHEA:13121"/>
        <dbReference type="ChEBI" id="CHEBI:15378"/>
        <dbReference type="ChEBI" id="CHEBI:30616"/>
        <dbReference type="ChEBI" id="CHEBI:36208"/>
        <dbReference type="ChEBI" id="CHEBI:145989"/>
        <dbReference type="ChEBI" id="CHEBI:456216"/>
        <dbReference type="EC" id="2.7.1.71"/>
    </reaction>
</comment>
<sequence length="318" mass="33565">MRTATGRTDGRGGGGGDGPRGDGGAFLERIGARLRMLRAQRGMTQRALARQAGVSERYIAQTEAGTGNMSILLLRAIAHALDVPLARLVEDEVPPLVRAAEALLAGLPEAEQRAAFALLDSRYGPEARAAAPRVIALIGLRGGGKSTLGAALAARLGLPFVELDREIEREAGLALDAIFELHGQPGYRRAERAALERLLAADEPCVLATGGGIVADRFTYDLLLRRCLTVWVRASPEEHMQRVIDQGDTRPMAEDGTRGMADLRAILAARTPLYERAALTLDTSGQTIAQSLDALAAMVTRGAMGGMTGAGDGRQPAS</sequence>
<evidence type="ECO:0000259" key="13">
    <source>
        <dbReference type="PROSITE" id="PS50943"/>
    </source>
</evidence>
<dbReference type="InterPro" id="IPR001387">
    <property type="entry name" value="Cro/C1-type_HTH"/>
</dbReference>
<keyword evidence="9 11" id="KW-0057">Aromatic amino acid biosynthesis</keyword>
<dbReference type="PROSITE" id="PS01128">
    <property type="entry name" value="SHIKIMATE_KINASE"/>
    <property type="match status" value="1"/>
</dbReference>
<dbReference type="CDD" id="cd00093">
    <property type="entry name" value="HTH_XRE"/>
    <property type="match status" value="1"/>
</dbReference>
<evidence type="ECO:0000256" key="8">
    <source>
        <dbReference type="ARBA" id="ARBA00022840"/>
    </source>
</evidence>
<dbReference type="GO" id="GO:0005829">
    <property type="term" value="C:cytosol"/>
    <property type="evidence" value="ECO:0007669"/>
    <property type="project" value="TreeGrafter"/>
</dbReference>
<dbReference type="GO" id="GO:0004765">
    <property type="term" value="F:shikimate kinase activity"/>
    <property type="evidence" value="ECO:0007669"/>
    <property type="project" value="UniProtKB-UniRule"/>
</dbReference>
<dbReference type="GO" id="GO:0000287">
    <property type="term" value="F:magnesium ion binding"/>
    <property type="evidence" value="ECO:0007669"/>
    <property type="project" value="UniProtKB-UniRule"/>
</dbReference>
<evidence type="ECO:0000256" key="3">
    <source>
        <dbReference type="ARBA" id="ARBA00012154"/>
    </source>
</evidence>
<evidence type="ECO:0000256" key="7">
    <source>
        <dbReference type="ARBA" id="ARBA00022777"/>
    </source>
</evidence>
<keyword evidence="15" id="KW-1185">Reference proteome</keyword>
<feature type="binding site" evidence="11">
    <location>
        <position position="270"/>
    </location>
    <ligand>
        <name>substrate</name>
    </ligand>
</feature>
<feature type="binding site" evidence="11">
    <location>
        <position position="211"/>
    </location>
    <ligand>
        <name>substrate</name>
    </ligand>
</feature>
<dbReference type="AlphaFoldDB" id="A0A0D6P279"/>
<evidence type="ECO:0000313" key="15">
    <source>
        <dbReference type="Proteomes" id="UP000032680"/>
    </source>
</evidence>
<evidence type="ECO:0000256" key="4">
    <source>
        <dbReference type="ARBA" id="ARBA00022605"/>
    </source>
</evidence>
<dbReference type="Pfam" id="PF01202">
    <property type="entry name" value="SKI"/>
    <property type="match status" value="1"/>
</dbReference>
<dbReference type="NCBIfam" id="NF006015">
    <property type="entry name" value="PRK08154.1"/>
    <property type="match status" value="1"/>
</dbReference>
<dbReference type="InterPro" id="IPR027417">
    <property type="entry name" value="P-loop_NTPase"/>
</dbReference>
<feature type="region of interest" description="Disordered" evidence="12">
    <location>
        <begin position="1"/>
        <end position="23"/>
    </location>
</feature>
<feature type="binding site" evidence="11">
    <location>
        <position position="146"/>
    </location>
    <ligand>
        <name>Mg(2+)</name>
        <dbReference type="ChEBI" id="CHEBI:18420"/>
    </ligand>
</feature>
<dbReference type="GO" id="GO:0009073">
    <property type="term" value="P:aromatic amino acid family biosynthetic process"/>
    <property type="evidence" value="ECO:0007669"/>
    <property type="project" value="UniProtKB-KW"/>
</dbReference>
<comment type="pathway">
    <text evidence="1 11">Metabolic intermediate biosynthesis; chorismate biosynthesis; chorismate from D-erythrose 4-phosphate and phosphoenolpyruvate: step 5/7.</text>
</comment>
<dbReference type="Gene3D" id="3.40.50.300">
    <property type="entry name" value="P-loop containing nucleotide triphosphate hydrolases"/>
    <property type="match status" value="1"/>
</dbReference>
<evidence type="ECO:0000256" key="1">
    <source>
        <dbReference type="ARBA" id="ARBA00004842"/>
    </source>
</evidence>
<feature type="binding site" evidence="11">
    <location>
        <position position="164"/>
    </location>
    <ligand>
        <name>substrate</name>
    </ligand>
</feature>
<comment type="cofactor">
    <cofactor evidence="11">
        <name>Mg(2+)</name>
        <dbReference type="ChEBI" id="CHEBI:18420"/>
    </cofactor>
    <text evidence="11">Binds 1 Mg(2+) ion per subunit.</text>
</comment>
<dbReference type="RefSeq" id="WP_048859607.1">
    <property type="nucleotide sequence ID" value="NZ_BANB01000011.1"/>
</dbReference>
<evidence type="ECO:0000256" key="10">
    <source>
        <dbReference type="ARBA" id="ARBA00048567"/>
    </source>
</evidence>
<evidence type="ECO:0000256" key="12">
    <source>
        <dbReference type="SAM" id="MobiDB-lite"/>
    </source>
</evidence>
<dbReference type="PRINTS" id="PR01100">
    <property type="entry name" value="SHIKIMTKNASE"/>
</dbReference>
<dbReference type="PANTHER" id="PTHR21087">
    <property type="entry name" value="SHIKIMATE KINASE"/>
    <property type="match status" value="1"/>
</dbReference>
<evidence type="ECO:0000256" key="9">
    <source>
        <dbReference type="ARBA" id="ARBA00023141"/>
    </source>
</evidence>
<keyword evidence="4 11" id="KW-0028">Amino-acid biosynthesis</keyword>
<dbReference type="GO" id="GO:0009423">
    <property type="term" value="P:chorismate biosynthetic process"/>
    <property type="evidence" value="ECO:0007669"/>
    <property type="project" value="UniProtKB-UniRule"/>
</dbReference>
<dbReference type="PROSITE" id="PS50943">
    <property type="entry name" value="HTH_CROC1"/>
    <property type="match status" value="1"/>
</dbReference>
<dbReference type="UniPathway" id="UPA00053">
    <property type="reaction ID" value="UER00088"/>
</dbReference>
<comment type="similarity">
    <text evidence="2 11">Belongs to the shikimate kinase family.</text>
</comment>
<evidence type="ECO:0000313" key="14">
    <source>
        <dbReference type="EMBL" id="GAN75865.1"/>
    </source>
</evidence>
<proteinExistence type="inferred from homology"/>
<reference evidence="14 15" key="1">
    <citation type="submission" date="2012-11" db="EMBL/GenBank/DDBJ databases">
        <title>Whole genome sequence of Acidisphaera rubrifaciens HS-AP3.</title>
        <authorList>
            <person name="Azuma Y."/>
            <person name="Higashiura N."/>
            <person name="Hirakawa H."/>
            <person name="Matsushita K."/>
        </authorList>
    </citation>
    <scope>NUCLEOTIDE SEQUENCE [LARGE SCALE GENOMIC DNA]</scope>
    <source>
        <strain evidence="14 15">HS-AP3</strain>
    </source>
</reference>
<comment type="subunit">
    <text evidence="11">Monomer.</text>
</comment>
<keyword evidence="6 11" id="KW-0547">Nucleotide-binding</keyword>
<dbReference type="Pfam" id="PF01381">
    <property type="entry name" value="HTH_3"/>
    <property type="match status" value="1"/>
</dbReference>
<dbReference type="InterPro" id="IPR023000">
    <property type="entry name" value="Shikimate_kinase_CS"/>
</dbReference>
<dbReference type="GO" id="GO:0008652">
    <property type="term" value="P:amino acid biosynthetic process"/>
    <property type="evidence" value="ECO:0007669"/>
    <property type="project" value="UniProtKB-KW"/>
</dbReference>
<evidence type="ECO:0000256" key="6">
    <source>
        <dbReference type="ARBA" id="ARBA00022741"/>
    </source>
</evidence>
<comment type="caution">
    <text evidence="14">The sequence shown here is derived from an EMBL/GenBank/DDBJ whole genome shotgun (WGS) entry which is preliminary data.</text>
</comment>
<dbReference type="InterPro" id="IPR010982">
    <property type="entry name" value="Lambda_DNA-bd_dom_sf"/>
</dbReference>
<organism evidence="14 15">
    <name type="scientific">Acidisphaera rubrifaciens HS-AP3</name>
    <dbReference type="NCBI Taxonomy" id="1231350"/>
    <lineage>
        <taxon>Bacteria</taxon>
        <taxon>Pseudomonadati</taxon>
        <taxon>Pseudomonadota</taxon>
        <taxon>Alphaproteobacteria</taxon>
        <taxon>Acetobacterales</taxon>
        <taxon>Acetobacteraceae</taxon>
        <taxon>Acidisphaera</taxon>
    </lineage>
</organism>
<gene>
    <name evidence="11" type="primary">aroK</name>
    <name evidence="14" type="ORF">Asru_0011_02</name>
</gene>
<feature type="binding site" evidence="11">
    <location>
        <position position="250"/>
    </location>
    <ligand>
        <name>ATP</name>
        <dbReference type="ChEBI" id="CHEBI:30616"/>
    </ligand>
</feature>
<keyword evidence="8 11" id="KW-0067">ATP-binding</keyword>